<dbReference type="SUPFAM" id="SSF54695">
    <property type="entry name" value="POZ domain"/>
    <property type="match status" value="1"/>
</dbReference>
<name>A0A067FX48_CITSI</name>
<dbReference type="GO" id="GO:0097602">
    <property type="term" value="F:cullin family protein binding"/>
    <property type="evidence" value="ECO:0000318"/>
    <property type="project" value="GO_Central"/>
</dbReference>
<comment type="pathway">
    <text evidence="2 7">Protein modification; protein ubiquitination.</text>
</comment>
<evidence type="ECO:0000313" key="10">
    <source>
        <dbReference type="EMBL" id="KDO67761.1"/>
    </source>
</evidence>
<evidence type="ECO:0000256" key="1">
    <source>
        <dbReference type="ARBA" id="ARBA00004123"/>
    </source>
</evidence>
<dbReference type="CDD" id="cd18322">
    <property type="entry name" value="BTB_POZ_SKP1"/>
    <property type="match status" value="1"/>
</dbReference>
<proteinExistence type="inferred from homology"/>
<comment type="subunit">
    <text evidence="7">Part of a SCF (SKP1-cullin-F-box) protein ligase complex.</text>
</comment>
<dbReference type="PaxDb" id="2711-XP_006486025.1"/>
<comment type="function">
    <text evidence="6 7">Involved in ubiquitination and subsequent proteasomal degradation of target proteins. Together with CUL1, RBX1 and a F-box protein, it forms a SCF E3 ubiquitin ligase complex. The functional specificity of this complex depends on the type of F-box protein. In the SCF complex, it serves as an adapter that links the F-box protein to CUL1.</text>
</comment>
<dbReference type="InterPro" id="IPR011333">
    <property type="entry name" value="SKP1/BTB/POZ_sf"/>
</dbReference>
<protein>
    <recommendedName>
        <fullName evidence="7">SKP1-like protein</fullName>
    </recommendedName>
</protein>
<dbReference type="Pfam" id="PF03931">
    <property type="entry name" value="Skp1_POZ"/>
    <property type="match status" value="1"/>
</dbReference>
<organism evidence="10 11">
    <name type="scientific">Citrus sinensis</name>
    <name type="common">Sweet orange</name>
    <name type="synonym">Citrus aurantium var. sinensis</name>
    <dbReference type="NCBI Taxonomy" id="2711"/>
    <lineage>
        <taxon>Eukaryota</taxon>
        <taxon>Viridiplantae</taxon>
        <taxon>Streptophyta</taxon>
        <taxon>Embryophyta</taxon>
        <taxon>Tracheophyta</taxon>
        <taxon>Spermatophyta</taxon>
        <taxon>Magnoliopsida</taxon>
        <taxon>eudicotyledons</taxon>
        <taxon>Gunneridae</taxon>
        <taxon>Pentapetalae</taxon>
        <taxon>rosids</taxon>
        <taxon>malvids</taxon>
        <taxon>Sapindales</taxon>
        <taxon>Rutaceae</taxon>
        <taxon>Aurantioideae</taxon>
        <taxon>Citrus</taxon>
    </lineage>
</organism>
<dbReference type="PANTHER" id="PTHR11165">
    <property type="entry name" value="SKP1"/>
    <property type="match status" value="1"/>
</dbReference>
<dbReference type="InterPro" id="IPR016897">
    <property type="entry name" value="SKP1"/>
</dbReference>
<keyword evidence="11" id="KW-1185">Reference proteome</keyword>
<comment type="subcellular location">
    <subcellularLocation>
        <location evidence="1">Nucleus</location>
    </subcellularLocation>
</comment>
<dbReference type="STRING" id="2711.A0A067FX48"/>
<comment type="similarity">
    <text evidence="3 7">Belongs to the SKP1 family.</text>
</comment>
<sequence length="160" mass="18061">MSSSSENNSKKMIILKSSDGETFEVEETVALQSQTIRHMVEDDCADSVIPLPNVTGTILSMVVEYCKKHVEAAAAAAGGDNDVKNWDRDFVKVDQETLLDLLLAANYLNIKDLLELTCQATADVIKDKSPEEVRRIFHINNDFTPQEEQEIRRENQWAFE</sequence>
<dbReference type="InterPro" id="IPR036296">
    <property type="entry name" value="SKP1-like_dim_sf"/>
</dbReference>
<dbReference type="SMR" id="A0A067FX48"/>
<feature type="domain" description="SKP1 component POZ" evidence="9">
    <location>
        <begin position="11"/>
        <end position="70"/>
    </location>
</feature>
<evidence type="ECO:0000259" key="8">
    <source>
        <dbReference type="Pfam" id="PF01466"/>
    </source>
</evidence>
<dbReference type="FunFam" id="3.30.710.10:FF:000170">
    <property type="entry name" value="SKP1-like protein 5"/>
    <property type="match status" value="1"/>
</dbReference>
<gene>
    <name evidence="10" type="ORF">CISIN_1g044292mg</name>
</gene>
<dbReference type="GO" id="GO:0009867">
    <property type="term" value="P:jasmonic acid mediated signaling pathway"/>
    <property type="evidence" value="ECO:0007669"/>
    <property type="project" value="UniProtKB-ARBA"/>
</dbReference>
<dbReference type="AlphaFoldDB" id="A0A067FX48"/>
<keyword evidence="4 7" id="KW-0833">Ubl conjugation pathway</keyword>
<dbReference type="GO" id="GO:0016567">
    <property type="term" value="P:protein ubiquitination"/>
    <property type="evidence" value="ECO:0007669"/>
    <property type="project" value="UniProtKB-UniRule"/>
</dbReference>
<evidence type="ECO:0000256" key="6">
    <source>
        <dbReference type="ARBA" id="ARBA00054396"/>
    </source>
</evidence>
<dbReference type="UniPathway" id="UPA00143"/>
<evidence type="ECO:0000313" key="11">
    <source>
        <dbReference type="Proteomes" id="UP000027120"/>
    </source>
</evidence>
<dbReference type="EMBL" id="KK784896">
    <property type="protein sequence ID" value="KDO67761.1"/>
    <property type="molecule type" value="Genomic_DNA"/>
</dbReference>
<evidence type="ECO:0000256" key="7">
    <source>
        <dbReference type="PIRNR" id="PIRNR028729"/>
    </source>
</evidence>
<evidence type="ECO:0000259" key="9">
    <source>
        <dbReference type="Pfam" id="PF03931"/>
    </source>
</evidence>
<dbReference type="Gene3D" id="3.30.710.10">
    <property type="entry name" value="Potassium Channel Kv1.1, Chain A"/>
    <property type="match status" value="1"/>
</dbReference>
<dbReference type="Proteomes" id="UP000027120">
    <property type="component" value="Unassembled WGS sequence"/>
</dbReference>
<dbReference type="InterPro" id="IPR016072">
    <property type="entry name" value="Skp1_comp_dimer"/>
</dbReference>
<dbReference type="PIRSF" id="PIRSF028729">
    <property type="entry name" value="E3_ubiquit_lig_SCF_Skp"/>
    <property type="match status" value="1"/>
</dbReference>
<dbReference type="Pfam" id="PF01466">
    <property type="entry name" value="Skp1"/>
    <property type="match status" value="1"/>
</dbReference>
<dbReference type="InterPro" id="IPR016073">
    <property type="entry name" value="Skp1_comp_POZ"/>
</dbReference>
<evidence type="ECO:0000256" key="5">
    <source>
        <dbReference type="ARBA" id="ARBA00023242"/>
    </source>
</evidence>
<dbReference type="eggNOG" id="KOG1724">
    <property type="taxonomic scope" value="Eukaryota"/>
</dbReference>
<evidence type="ECO:0000256" key="4">
    <source>
        <dbReference type="ARBA" id="ARBA00022786"/>
    </source>
</evidence>
<dbReference type="SUPFAM" id="SSF81382">
    <property type="entry name" value="Skp1 dimerisation domain-like"/>
    <property type="match status" value="1"/>
</dbReference>
<dbReference type="InterPro" id="IPR001232">
    <property type="entry name" value="SKP1-like"/>
</dbReference>
<accession>A0A067FX48</accession>
<evidence type="ECO:0000256" key="3">
    <source>
        <dbReference type="ARBA" id="ARBA00009993"/>
    </source>
</evidence>
<feature type="domain" description="SKP1 component dimerisation" evidence="8">
    <location>
        <begin position="111"/>
        <end position="158"/>
    </location>
</feature>
<dbReference type="GO" id="GO:0005737">
    <property type="term" value="C:cytoplasm"/>
    <property type="evidence" value="ECO:0000318"/>
    <property type="project" value="GO_Central"/>
</dbReference>
<evidence type="ECO:0000256" key="2">
    <source>
        <dbReference type="ARBA" id="ARBA00004906"/>
    </source>
</evidence>
<dbReference type="GO" id="GO:0005634">
    <property type="term" value="C:nucleus"/>
    <property type="evidence" value="ECO:0000318"/>
    <property type="project" value="GO_Central"/>
</dbReference>
<reference evidence="10 11" key="1">
    <citation type="submission" date="2014-04" db="EMBL/GenBank/DDBJ databases">
        <authorList>
            <consortium name="International Citrus Genome Consortium"/>
            <person name="Gmitter F."/>
            <person name="Chen C."/>
            <person name="Farmerie W."/>
            <person name="Harkins T."/>
            <person name="Desany B."/>
            <person name="Mohiuddin M."/>
            <person name="Kodira C."/>
            <person name="Borodovsky M."/>
            <person name="Lomsadze A."/>
            <person name="Burns P."/>
            <person name="Jenkins J."/>
            <person name="Prochnik S."/>
            <person name="Shu S."/>
            <person name="Chapman J."/>
            <person name="Pitluck S."/>
            <person name="Schmutz J."/>
            <person name="Rokhsar D."/>
        </authorList>
    </citation>
    <scope>NUCLEOTIDE SEQUENCE</scope>
</reference>
<dbReference type="SMART" id="SM00512">
    <property type="entry name" value="Skp1"/>
    <property type="match status" value="1"/>
</dbReference>
<keyword evidence="5" id="KW-0539">Nucleus</keyword>
<dbReference type="GO" id="GO:0031146">
    <property type="term" value="P:SCF-dependent proteasomal ubiquitin-dependent protein catabolic process"/>
    <property type="evidence" value="ECO:0000318"/>
    <property type="project" value="GO_Central"/>
</dbReference>